<dbReference type="InterPro" id="IPR006175">
    <property type="entry name" value="YjgF/YER057c/UK114"/>
</dbReference>
<dbReference type="SUPFAM" id="SSF55298">
    <property type="entry name" value="YjgF-like"/>
    <property type="match status" value="1"/>
</dbReference>
<dbReference type="CDD" id="cd06150">
    <property type="entry name" value="YjgF_YER057c_UK114_like_2"/>
    <property type="match status" value="1"/>
</dbReference>
<protein>
    <submittedName>
        <fullName evidence="1">Enamine deaminase RidA (YjgF/YER057c/UK114 family)</fullName>
    </submittedName>
</protein>
<name>A0ABX4QP49_PSETO</name>
<dbReference type="Pfam" id="PF01042">
    <property type="entry name" value="Ribonuc_L-PSP"/>
    <property type="match status" value="1"/>
</dbReference>
<dbReference type="PANTHER" id="PTHR47328:SF1">
    <property type="entry name" value="RUTC FAMILY PROTEIN YOAB"/>
    <property type="match status" value="1"/>
</dbReference>
<organism evidence="1 2">
    <name type="scientific">Pseudomonas tolaasii NCPPB 2192</name>
    <dbReference type="NCBI Taxonomy" id="564423"/>
    <lineage>
        <taxon>Bacteria</taxon>
        <taxon>Pseudomonadati</taxon>
        <taxon>Pseudomonadota</taxon>
        <taxon>Gammaproteobacteria</taxon>
        <taxon>Pseudomonadales</taxon>
        <taxon>Pseudomonadaceae</taxon>
        <taxon>Pseudomonas</taxon>
    </lineage>
</organism>
<evidence type="ECO:0000313" key="1">
    <source>
        <dbReference type="EMBL" id="PKA78607.1"/>
    </source>
</evidence>
<sequence length="116" mass="12691">MIKRLHENHLIAQVVRYGSTVETAGQVATNTAASLEEQSIEVLGKVTGLLEEVGATLNDLVRVQVWLTNIAEFETFNAVYEKWLDGRPKPVRACVESALVAGGYVVEVQAFAYVAE</sequence>
<evidence type="ECO:0000313" key="2">
    <source>
        <dbReference type="Proteomes" id="UP000232891"/>
    </source>
</evidence>
<comment type="caution">
    <text evidence="1">The sequence shown here is derived from an EMBL/GenBank/DDBJ whole genome shotgun (WGS) entry which is preliminary data.</text>
</comment>
<dbReference type="EMBL" id="PHHD01000001">
    <property type="protein sequence ID" value="PKA78607.1"/>
    <property type="molecule type" value="Genomic_DNA"/>
</dbReference>
<dbReference type="Gene3D" id="3.30.1330.40">
    <property type="entry name" value="RutC-like"/>
    <property type="match status" value="1"/>
</dbReference>
<reference evidence="1 2" key="1">
    <citation type="submission" date="2017-11" db="EMBL/GenBank/DDBJ databases">
        <title>Genome sequencing of a diverse group of Pseudomonas species.</title>
        <authorList>
            <person name="Loper J."/>
        </authorList>
    </citation>
    <scope>NUCLEOTIDE SEQUENCE [LARGE SCALE GENOMIC DNA]</scope>
    <source>
        <strain evidence="1 2">NCPPB 2192</strain>
    </source>
</reference>
<dbReference type="Proteomes" id="UP000232891">
    <property type="component" value="Unassembled WGS sequence"/>
</dbReference>
<dbReference type="PANTHER" id="PTHR47328">
    <property type="match status" value="1"/>
</dbReference>
<accession>A0ABX4QP49</accession>
<dbReference type="InterPro" id="IPR035709">
    <property type="entry name" value="YoaB-like"/>
</dbReference>
<gene>
    <name evidence="1" type="ORF">ATI14_5730</name>
</gene>
<proteinExistence type="predicted"/>
<keyword evidence="2" id="KW-1185">Reference proteome</keyword>
<dbReference type="RefSeq" id="WP_016973509.1">
    <property type="nucleotide sequence ID" value="NZ_PHHD01000001.1"/>
</dbReference>
<dbReference type="InterPro" id="IPR035959">
    <property type="entry name" value="RutC-like_sf"/>
</dbReference>
<dbReference type="GeneID" id="55848761"/>